<dbReference type="RefSeq" id="WP_150899690.1">
    <property type="nucleotide sequence ID" value="NZ_WAAU01000013.1"/>
</dbReference>
<dbReference type="EMBL" id="WAAU01000013">
    <property type="protein sequence ID" value="KAB1158283.1"/>
    <property type="molecule type" value="Genomic_DNA"/>
</dbReference>
<organism evidence="2 3">
    <name type="scientific">Tenacibaculum aiptasiae</name>
    <dbReference type="NCBI Taxonomy" id="426481"/>
    <lineage>
        <taxon>Bacteria</taxon>
        <taxon>Pseudomonadati</taxon>
        <taxon>Bacteroidota</taxon>
        <taxon>Flavobacteriia</taxon>
        <taxon>Flavobacteriales</taxon>
        <taxon>Flavobacteriaceae</taxon>
        <taxon>Tenacibaculum</taxon>
    </lineage>
</organism>
<evidence type="ECO:0000313" key="3">
    <source>
        <dbReference type="Proteomes" id="UP000467305"/>
    </source>
</evidence>
<dbReference type="AlphaFoldDB" id="A0A7J5AL73"/>
<dbReference type="OrthoDB" id="1489185at2"/>
<dbReference type="Proteomes" id="UP000467305">
    <property type="component" value="Unassembled WGS sequence"/>
</dbReference>
<keyword evidence="1" id="KW-0732">Signal</keyword>
<comment type="caution">
    <text evidence="2">The sequence shown here is derived from an EMBL/GenBank/DDBJ whole genome shotgun (WGS) entry which is preliminary data.</text>
</comment>
<reference evidence="2 3" key="1">
    <citation type="submission" date="2019-09" db="EMBL/GenBank/DDBJ databases">
        <authorList>
            <person name="Cao W.R."/>
        </authorList>
    </citation>
    <scope>NUCLEOTIDE SEQUENCE [LARGE SCALE GENOMIC DNA]</scope>
    <source>
        <strain evidence="3">a4</strain>
    </source>
</reference>
<feature type="chain" id="PRO_5029896570" evidence="1">
    <location>
        <begin position="19"/>
        <end position="384"/>
    </location>
</feature>
<evidence type="ECO:0000256" key="1">
    <source>
        <dbReference type="SAM" id="SignalP"/>
    </source>
</evidence>
<dbReference type="Pfam" id="PF13585">
    <property type="entry name" value="CHU_C"/>
    <property type="match status" value="1"/>
</dbReference>
<sequence>MKTIIKITILLFTYSVGAQTAFHNFGNVKMHTNASIGFHTNLINDGTLDDDNVGLVGFYSNNETRIVSGNNKAIFYNVEIDTNNDLELRNSLGITNELSFINGKVITPKSDTSISLDFIQHDFYAGEDDNRHVDGYASVSGTEEFVFPIGDDNRLRPMIIPTQNQNSTFKGAYFNEDPNSPTTFTQTFLTNQKQVFIENISQLEFWDLNGANKTTVTLTWDNQSDIPAIANNVAELKVVGWSKTENKWMDLGSSNVSGDLTSGQVTSNEFIPNDYEIITIGAGVPDGELDDVNIIFSPNGDSTNETLVFEGLEQYNRNELEIYNRWGNLVYKTSDYKNDWNGKSSGRATINSNDDLPVGTYFYTLKFGQDKLSKKQKGWVYIQR</sequence>
<gene>
    <name evidence="2" type="ORF">F7018_08850</name>
</gene>
<dbReference type="InterPro" id="IPR026341">
    <property type="entry name" value="T9SS_type_B"/>
</dbReference>
<evidence type="ECO:0000313" key="2">
    <source>
        <dbReference type="EMBL" id="KAB1158283.1"/>
    </source>
</evidence>
<name>A0A7J5AL73_9FLAO</name>
<dbReference type="NCBIfam" id="TIGR04131">
    <property type="entry name" value="Bac_Flav_CTERM"/>
    <property type="match status" value="1"/>
</dbReference>
<keyword evidence="3" id="KW-1185">Reference proteome</keyword>
<feature type="signal peptide" evidence="1">
    <location>
        <begin position="1"/>
        <end position="18"/>
    </location>
</feature>
<accession>A0A7J5AL73</accession>
<protein>
    <submittedName>
        <fullName evidence="2">Gliding motility-associated C-terminal domain-containing protein</fullName>
    </submittedName>
</protein>
<proteinExistence type="predicted"/>